<evidence type="ECO:0000313" key="9">
    <source>
        <dbReference type="EMBL" id="ACO68977.1"/>
    </source>
</evidence>
<dbReference type="InterPro" id="IPR036928">
    <property type="entry name" value="AS_sf"/>
</dbReference>
<feature type="active site" description="Acyl-ester intermediate" evidence="7">
    <location>
        <position position="221"/>
    </location>
</feature>
<comment type="subcellular location">
    <subcellularLocation>
        <location evidence="7">Mitochondrion</location>
    </subcellularLocation>
    <subcellularLocation>
        <location evidence="7">Plastid</location>
        <location evidence="7">Chloroplast stroma</location>
    </subcellularLocation>
</comment>
<dbReference type="Gene3D" id="3.90.1300.10">
    <property type="entry name" value="Amidase signature (AS) domain"/>
    <property type="match status" value="1"/>
</dbReference>
<dbReference type="GO" id="GO:0005739">
    <property type="term" value="C:mitochondrion"/>
    <property type="evidence" value="ECO:0007669"/>
    <property type="project" value="UniProtKB-SubCell"/>
</dbReference>
<feature type="domain" description="Amidase" evidence="8">
    <location>
        <begin position="67"/>
        <end position="509"/>
    </location>
</feature>
<dbReference type="GO" id="GO:0032543">
    <property type="term" value="P:mitochondrial translation"/>
    <property type="evidence" value="ECO:0007669"/>
    <property type="project" value="UniProtKB-UniRule"/>
</dbReference>
<dbReference type="eggNOG" id="KOG1211">
    <property type="taxonomic scope" value="Eukaryota"/>
</dbReference>
<evidence type="ECO:0000256" key="7">
    <source>
        <dbReference type="HAMAP-Rule" id="MF_03150"/>
    </source>
</evidence>
<keyword evidence="7" id="KW-0150">Chloroplast</keyword>
<dbReference type="FunCoup" id="C1FEL3">
    <property type="interactions" value="1485"/>
</dbReference>
<keyword evidence="10" id="KW-1185">Reference proteome</keyword>
<evidence type="ECO:0000256" key="2">
    <source>
        <dbReference type="ARBA" id="ARBA00022598"/>
    </source>
</evidence>
<accession>C1FEL3</accession>
<evidence type="ECO:0000256" key="6">
    <source>
        <dbReference type="ARBA" id="ARBA00047407"/>
    </source>
</evidence>
<evidence type="ECO:0000256" key="4">
    <source>
        <dbReference type="ARBA" id="ARBA00022840"/>
    </source>
</evidence>
<dbReference type="SUPFAM" id="SSF75304">
    <property type="entry name" value="Amidase signature (AS) enzymes"/>
    <property type="match status" value="1"/>
</dbReference>
<keyword evidence="5 7" id="KW-0648">Protein biosynthesis</keyword>
<dbReference type="AlphaFoldDB" id="C1FEL3"/>
<keyword evidence="4 7" id="KW-0067">ATP-binding</keyword>
<dbReference type="Proteomes" id="UP000002009">
    <property type="component" value="Chromosome 1"/>
</dbReference>
<evidence type="ECO:0000256" key="3">
    <source>
        <dbReference type="ARBA" id="ARBA00022741"/>
    </source>
</evidence>
<proteinExistence type="inferred from homology"/>
<protein>
    <recommendedName>
        <fullName evidence="7">Glutamyl-tRNA(Gln) amidotransferase subunit A, chloroplastic/mitochondrial</fullName>
        <shortName evidence="7">Glu-AdT subunit A</shortName>
        <ecNumber evidence="7">6.3.5.7</ecNumber>
    </recommendedName>
</protein>
<dbReference type="PANTHER" id="PTHR11895">
    <property type="entry name" value="TRANSAMIDASE"/>
    <property type="match status" value="1"/>
</dbReference>
<dbReference type="InterPro" id="IPR004412">
    <property type="entry name" value="GatA"/>
</dbReference>
<dbReference type="InParanoid" id="C1FEL3"/>
<keyword evidence="3 7" id="KW-0547">Nucleotide-binding</keyword>
<evidence type="ECO:0000256" key="5">
    <source>
        <dbReference type="ARBA" id="ARBA00022917"/>
    </source>
</evidence>
<dbReference type="OrthoDB" id="421993at2759"/>
<name>C1FEL3_MICCC</name>
<organism evidence="9 10">
    <name type="scientific">Micromonas commoda (strain RCC299 / NOUM17 / CCMP2709)</name>
    <name type="common">Picoplanktonic green alga</name>
    <dbReference type="NCBI Taxonomy" id="296587"/>
    <lineage>
        <taxon>Eukaryota</taxon>
        <taxon>Viridiplantae</taxon>
        <taxon>Chlorophyta</taxon>
        <taxon>Mamiellophyceae</taxon>
        <taxon>Mamiellales</taxon>
        <taxon>Mamiellaceae</taxon>
        <taxon>Micromonas</taxon>
    </lineage>
</organism>
<dbReference type="GO" id="GO:0005524">
    <property type="term" value="F:ATP binding"/>
    <property type="evidence" value="ECO:0007669"/>
    <property type="project" value="UniProtKB-KW"/>
</dbReference>
<feature type="active site" description="Charge relay system" evidence="7">
    <location>
        <position position="122"/>
    </location>
</feature>
<dbReference type="GO" id="GO:0050567">
    <property type="term" value="F:glutaminyl-tRNA synthase (glutamine-hydrolyzing) activity"/>
    <property type="evidence" value="ECO:0007669"/>
    <property type="project" value="UniProtKB-UniRule"/>
</dbReference>
<sequence>MNAGKLSDVRFAHWKKKSQETRIFGAWKKFSARDVRRCCDATACQTNLSVIRKVGLDIREGRTTAQDVTRAYLAKIRQTDEKVGSFITTQADNAIAQAISIDEKICRGEDPGILTGVAFAIKDNICSSDSFTTAGSRLLEVHQSPHDSLVVSAIKAEGGIILGKTNLDEFGMGSTTENSAFGVTSNPWDMRRIPGGSSGGSASAVALKQCAAALGSDTGGSIRQPASFCGVVGLKPTYGLLSRHGLVAYASSFDTIGPVTTSVEDSAIVLTALCSRHNQLDSTLHHTNSSRFHDHLKNLEHFASKPLSGYRFAIIKETIGLGVQHDVVQRVLEAATKIERLGAAVDFVSCPTFHLGLPAYYILALSEASSNLSRYDCIRLGGKTSRDEGFGAEVKRRILMGSFALSAGHSDAYYERAQEVQRMVEAELACKLQEYDAFILPAAPSPAYLKSEKMNDPLAMYSGDMMTVNVNLSGLPAIVVRGGHVENDGTLLPVGLQIVGRPFRERALLEIAHAYELCTWDEIKF</sequence>
<feature type="active site" description="Charge relay system" evidence="7">
    <location>
        <position position="197"/>
    </location>
</feature>
<dbReference type="PROSITE" id="PS00571">
    <property type="entry name" value="AMIDASES"/>
    <property type="match status" value="1"/>
</dbReference>
<dbReference type="GO" id="GO:0009570">
    <property type="term" value="C:chloroplast stroma"/>
    <property type="evidence" value="ECO:0007669"/>
    <property type="project" value="UniProtKB-SubCell"/>
</dbReference>
<comment type="miscellaneous">
    <text evidence="7">This protein may be expected to contain an N-terminal transit peptide but none has been predicted.</text>
</comment>
<dbReference type="PANTHER" id="PTHR11895:SF7">
    <property type="entry name" value="GLUTAMYL-TRNA(GLN) AMIDOTRANSFERASE SUBUNIT A, MITOCHONDRIAL"/>
    <property type="match status" value="1"/>
</dbReference>
<dbReference type="EMBL" id="CP001574">
    <property type="protein sequence ID" value="ACO68977.1"/>
    <property type="molecule type" value="Genomic_DNA"/>
</dbReference>
<dbReference type="OMA" id="QPASYCG"/>
<evidence type="ECO:0000259" key="8">
    <source>
        <dbReference type="Pfam" id="PF01425"/>
    </source>
</evidence>
<dbReference type="InterPro" id="IPR020556">
    <property type="entry name" value="Amidase_CS"/>
</dbReference>
<keyword evidence="9" id="KW-0808">Transferase</keyword>
<dbReference type="EC" id="6.3.5.7" evidence="7"/>
<comment type="subunit">
    <text evidence="7">Subunit of the heterotrimeric GatCAB amidotransferase (AdT) complex, composed of A, B and C subunits.</text>
</comment>
<dbReference type="InterPro" id="IPR023631">
    <property type="entry name" value="Amidase_dom"/>
</dbReference>
<dbReference type="GO" id="GO:0070681">
    <property type="term" value="P:glutaminyl-tRNAGln biosynthesis via transamidation"/>
    <property type="evidence" value="ECO:0007669"/>
    <property type="project" value="UniProtKB-UniRule"/>
</dbReference>
<dbReference type="GO" id="GO:0016740">
    <property type="term" value="F:transferase activity"/>
    <property type="evidence" value="ECO:0007669"/>
    <property type="project" value="UniProtKB-KW"/>
</dbReference>
<dbReference type="KEGG" id="mis:MICPUN_113306"/>
<dbReference type="GO" id="GO:0030956">
    <property type="term" value="C:glutamyl-tRNA(Gln) amidotransferase complex"/>
    <property type="evidence" value="ECO:0007669"/>
    <property type="project" value="UniProtKB-UniRule"/>
</dbReference>
<keyword evidence="2 7" id="KW-0436">Ligase</keyword>
<dbReference type="InterPro" id="IPR000120">
    <property type="entry name" value="Amidase"/>
</dbReference>
<evidence type="ECO:0000313" key="10">
    <source>
        <dbReference type="Proteomes" id="UP000002009"/>
    </source>
</evidence>
<dbReference type="HAMAP" id="MF_00120">
    <property type="entry name" value="GatA"/>
    <property type="match status" value="1"/>
</dbReference>
<comment type="function">
    <text evidence="7">Allows the formation of correctly charged Gln-tRNA(Gln) through the transamidation of misacylated Glu-tRNA(Gln) in chloroplasts and mitochondria. The reaction takes place in the presence of glutamine and ATP through an activated gamma-phospho-Glu-tRNA(Gln).</text>
</comment>
<dbReference type="STRING" id="296587.C1FEL3"/>
<keyword evidence="7" id="KW-0934">Plastid</keyword>
<dbReference type="Pfam" id="PF01425">
    <property type="entry name" value="Amidase"/>
    <property type="match status" value="1"/>
</dbReference>
<comment type="catalytic activity">
    <reaction evidence="6 7">
        <text>L-glutamyl-tRNA(Gln) + L-glutamine + ATP + H2O = L-glutaminyl-tRNA(Gln) + L-glutamate + ADP + phosphate + H(+)</text>
        <dbReference type="Rhea" id="RHEA:17521"/>
        <dbReference type="Rhea" id="RHEA-COMP:9681"/>
        <dbReference type="Rhea" id="RHEA-COMP:9684"/>
        <dbReference type="ChEBI" id="CHEBI:15377"/>
        <dbReference type="ChEBI" id="CHEBI:15378"/>
        <dbReference type="ChEBI" id="CHEBI:29985"/>
        <dbReference type="ChEBI" id="CHEBI:30616"/>
        <dbReference type="ChEBI" id="CHEBI:43474"/>
        <dbReference type="ChEBI" id="CHEBI:58359"/>
        <dbReference type="ChEBI" id="CHEBI:78520"/>
        <dbReference type="ChEBI" id="CHEBI:78521"/>
        <dbReference type="ChEBI" id="CHEBI:456216"/>
        <dbReference type="EC" id="6.3.5.7"/>
    </reaction>
</comment>
<comment type="similarity">
    <text evidence="1 7">Belongs to the amidase family. GatA subfamily.</text>
</comment>
<gene>
    <name evidence="7 9" type="primary">GATA</name>
    <name evidence="9" type="ORF">MICPUN_113306</name>
</gene>
<dbReference type="GeneID" id="8250258"/>
<dbReference type="RefSeq" id="XP_002507719.1">
    <property type="nucleotide sequence ID" value="XM_002507673.1"/>
</dbReference>
<reference evidence="9 10" key="1">
    <citation type="journal article" date="2009" name="Science">
        <title>Green evolution and dynamic adaptations revealed by genomes of the marine picoeukaryotes Micromonas.</title>
        <authorList>
            <person name="Worden A.Z."/>
            <person name="Lee J.H."/>
            <person name="Mock T."/>
            <person name="Rouze P."/>
            <person name="Simmons M.P."/>
            <person name="Aerts A.L."/>
            <person name="Allen A.E."/>
            <person name="Cuvelier M.L."/>
            <person name="Derelle E."/>
            <person name="Everett M.V."/>
            <person name="Foulon E."/>
            <person name="Grimwood J."/>
            <person name="Gundlach H."/>
            <person name="Henrissat B."/>
            <person name="Napoli C."/>
            <person name="McDonald S.M."/>
            <person name="Parker M.S."/>
            <person name="Rombauts S."/>
            <person name="Salamov A."/>
            <person name="Von Dassow P."/>
            <person name="Badger J.H."/>
            <person name="Coutinho P.M."/>
            <person name="Demir E."/>
            <person name="Dubchak I."/>
            <person name="Gentemann C."/>
            <person name="Eikrem W."/>
            <person name="Gready J.E."/>
            <person name="John U."/>
            <person name="Lanier W."/>
            <person name="Lindquist E.A."/>
            <person name="Lucas S."/>
            <person name="Mayer K.F."/>
            <person name="Moreau H."/>
            <person name="Not F."/>
            <person name="Otillar R."/>
            <person name="Panaud O."/>
            <person name="Pangilinan J."/>
            <person name="Paulsen I."/>
            <person name="Piegu B."/>
            <person name="Poliakov A."/>
            <person name="Robbens S."/>
            <person name="Schmutz J."/>
            <person name="Toulza E."/>
            <person name="Wyss T."/>
            <person name="Zelensky A."/>
            <person name="Zhou K."/>
            <person name="Armbrust E.V."/>
            <person name="Bhattacharya D."/>
            <person name="Goodenough U.W."/>
            <person name="Van de Peer Y."/>
            <person name="Grigoriev I.V."/>
        </authorList>
    </citation>
    <scope>NUCLEOTIDE SEQUENCE [LARGE SCALE GENOMIC DNA]</scope>
    <source>
        <strain evidence="10">RCC299 / NOUM17</strain>
    </source>
</reference>
<keyword evidence="7" id="KW-0496">Mitochondrion</keyword>
<evidence type="ECO:0000256" key="1">
    <source>
        <dbReference type="ARBA" id="ARBA00008069"/>
    </source>
</evidence>